<dbReference type="PROSITE" id="PS51904">
    <property type="entry name" value="GLYCOSYL_HYDROL_F25_2"/>
    <property type="match status" value="1"/>
</dbReference>
<dbReference type="GO" id="GO:0016052">
    <property type="term" value="P:carbohydrate catabolic process"/>
    <property type="evidence" value="ECO:0007669"/>
    <property type="project" value="TreeGrafter"/>
</dbReference>
<keyword evidence="3 4" id="KW-0326">Glycosidase</keyword>
<keyword evidence="2 4" id="KW-0378">Hydrolase</keyword>
<organism evidence="4 5">
    <name type="scientific">Pannonibacter phragmitetus</name>
    <dbReference type="NCBI Taxonomy" id="121719"/>
    <lineage>
        <taxon>Bacteria</taxon>
        <taxon>Pseudomonadati</taxon>
        <taxon>Pseudomonadota</taxon>
        <taxon>Alphaproteobacteria</taxon>
        <taxon>Hyphomicrobiales</taxon>
        <taxon>Stappiaceae</taxon>
        <taxon>Pannonibacter</taxon>
    </lineage>
</organism>
<dbReference type="SUPFAM" id="SSF51445">
    <property type="entry name" value="(Trans)glycosidases"/>
    <property type="match status" value="1"/>
</dbReference>
<name>A0A378ZRY7_9HYPH</name>
<dbReference type="Gene3D" id="3.20.20.80">
    <property type="entry name" value="Glycosidases"/>
    <property type="match status" value="1"/>
</dbReference>
<dbReference type="InterPro" id="IPR018077">
    <property type="entry name" value="Glyco_hydro_fam25_subgr"/>
</dbReference>
<dbReference type="InterPro" id="IPR017853">
    <property type="entry name" value="GH"/>
</dbReference>
<protein>
    <submittedName>
        <fullName evidence="4">Lysozyme M1</fullName>
        <ecNumber evidence="4">3.2.1.17</ecNumber>
    </submittedName>
</protein>
<evidence type="ECO:0000256" key="2">
    <source>
        <dbReference type="ARBA" id="ARBA00022801"/>
    </source>
</evidence>
<dbReference type="PANTHER" id="PTHR34135:SF2">
    <property type="entry name" value="LYSOZYME"/>
    <property type="match status" value="1"/>
</dbReference>
<dbReference type="Proteomes" id="UP000255000">
    <property type="component" value="Unassembled WGS sequence"/>
</dbReference>
<evidence type="ECO:0000313" key="5">
    <source>
        <dbReference type="Proteomes" id="UP000255000"/>
    </source>
</evidence>
<evidence type="ECO:0000256" key="3">
    <source>
        <dbReference type="ARBA" id="ARBA00023295"/>
    </source>
</evidence>
<dbReference type="Pfam" id="PF01183">
    <property type="entry name" value="Glyco_hydro_25"/>
    <property type="match status" value="1"/>
</dbReference>
<accession>A0A378ZRY7</accession>
<evidence type="ECO:0000256" key="1">
    <source>
        <dbReference type="ARBA" id="ARBA00010646"/>
    </source>
</evidence>
<reference evidence="4 5" key="1">
    <citation type="submission" date="2018-06" db="EMBL/GenBank/DDBJ databases">
        <authorList>
            <consortium name="Pathogen Informatics"/>
            <person name="Doyle S."/>
        </authorList>
    </citation>
    <scope>NUCLEOTIDE SEQUENCE [LARGE SCALE GENOMIC DNA]</scope>
    <source>
        <strain evidence="4 5">NCTC13350</strain>
    </source>
</reference>
<dbReference type="RefSeq" id="WP_019963721.1">
    <property type="nucleotide sequence ID" value="NZ_UGSK01000001.1"/>
</dbReference>
<dbReference type="EMBL" id="UGSK01000001">
    <property type="protein sequence ID" value="SUA99321.1"/>
    <property type="molecule type" value="Genomic_DNA"/>
</dbReference>
<sequence>MSSTVNGIDVSHYQGTVNWAQVAADGIGFTFIKATQGTTYVDPMFQTNWQGAKAAGLKCGPYLFFEPNVSFLDQAELFIRQLKTAGYDSKTDLPPAIDCEETNGVTNTEFSYALSQLLHVLQIYLRVKPLIYASPGFWSSVGNPDFSDYPLWVADYTTAPAPTLPPDWTGYAFWQYSQSGTVNGISGAVDLDVMGTAPAAQRTRPDWF</sequence>
<dbReference type="EC" id="3.2.1.17" evidence="4"/>
<dbReference type="PANTHER" id="PTHR34135">
    <property type="entry name" value="LYSOZYME"/>
    <property type="match status" value="1"/>
</dbReference>
<dbReference type="InterPro" id="IPR002053">
    <property type="entry name" value="Glyco_hydro_25"/>
</dbReference>
<dbReference type="GO" id="GO:0009253">
    <property type="term" value="P:peptidoglycan catabolic process"/>
    <property type="evidence" value="ECO:0007669"/>
    <property type="project" value="InterPro"/>
</dbReference>
<dbReference type="AlphaFoldDB" id="A0A378ZRY7"/>
<gene>
    <name evidence="4" type="primary">acm_1</name>
    <name evidence="4" type="ORF">NCTC13350_00218</name>
</gene>
<proteinExistence type="inferred from homology"/>
<comment type="similarity">
    <text evidence="1">Belongs to the glycosyl hydrolase 25 family.</text>
</comment>
<dbReference type="GO" id="GO:0003796">
    <property type="term" value="F:lysozyme activity"/>
    <property type="evidence" value="ECO:0007669"/>
    <property type="project" value="UniProtKB-EC"/>
</dbReference>
<evidence type="ECO:0000313" key="4">
    <source>
        <dbReference type="EMBL" id="SUA99321.1"/>
    </source>
</evidence>
<dbReference type="OrthoDB" id="9798192at2"/>
<dbReference type="GO" id="GO:0016998">
    <property type="term" value="P:cell wall macromolecule catabolic process"/>
    <property type="evidence" value="ECO:0007669"/>
    <property type="project" value="InterPro"/>
</dbReference>
<dbReference type="SMART" id="SM00641">
    <property type="entry name" value="Glyco_25"/>
    <property type="match status" value="1"/>
</dbReference>